<reference evidence="1" key="3">
    <citation type="submission" date="2023-05" db="EMBL/GenBank/DDBJ databases">
        <authorList>
            <person name="Smith C.H."/>
        </authorList>
    </citation>
    <scope>NUCLEOTIDE SEQUENCE</scope>
    <source>
        <strain evidence="1">CHS0354</strain>
        <tissue evidence="1">Mantle</tissue>
    </source>
</reference>
<dbReference type="AlphaFoldDB" id="A0AAE0S1D5"/>
<gene>
    <name evidence="1" type="ORF">CHS0354_011184</name>
</gene>
<reference evidence="1" key="2">
    <citation type="journal article" date="2021" name="Genome Biol. Evol.">
        <title>Developing a high-quality reference genome for a parasitic bivalve with doubly uniparental inheritance (Bivalvia: Unionida).</title>
        <authorList>
            <person name="Smith C.H."/>
        </authorList>
    </citation>
    <scope>NUCLEOTIDE SEQUENCE</scope>
    <source>
        <strain evidence="1">CHS0354</strain>
        <tissue evidence="1">Mantle</tissue>
    </source>
</reference>
<protein>
    <submittedName>
        <fullName evidence="1">Uncharacterized protein</fullName>
    </submittedName>
</protein>
<dbReference type="EMBL" id="JAEAOA010000695">
    <property type="protein sequence ID" value="KAK3583294.1"/>
    <property type="molecule type" value="Genomic_DNA"/>
</dbReference>
<organism evidence="1 2">
    <name type="scientific">Potamilus streckersoni</name>
    <dbReference type="NCBI Taxonomy" id="2493646"/>
    <lineage>
        <taxon>Eukaryota</taxon>
        <taxon>Metazoa</taxon>
        <taxon>Spiralia</taxon>
        <taxon>Lophotrochozoa</taxon>
        <taxon>Mollusca</taxon>
        <taxon>Bivalvia</taxon>
        <taxon>Autobranchia</taxon>
        <taxon>Heteroconchia</taxon>
        <taxon>Palaeoheterodonta</taxon>
        <taxon>Unionida</taxon>
        <taxon>Unionoidea</taxon>
        <taxon>Unionidae</taxon>
        <taxon>Ambleminae</taxon>
        <taxon>Lampsilini</taxon>
        <taxon>Potamilus</taxon>
    </lineage>
</organism>
<evidence type="ECO:0000313" key="2">
    <source>
        <dbReference type="Proteomes" id="UP001195483"/>
    </source>
</evidence>
<evidence type="ECO:0000313" key="1">
    <source>
        <dbReference type="EMBL" id="KAK3583294.1"/>
    </source>
</evidence>
<name>A0AAE0S1D5_9BIVA</name>
<reference evidence="1" key="1">
    <citation type="journal article" date="2021" name="Genome Biol. Evol.">
        <title>A High-Quality Reference Genome for a Parasitic Bivalve with Doubly Uniparental Inheritance (Bivalvia: Unionida).</title>
        <authorList>
            <person name="Smith C.H."/>
        </authorList>
    </citation>
    <scope>NUCLEOTIDE SEQUENCE</scope>
    <source>
        <strain evidence="1">CHS0354</strain>
    </source>
</reference>
<comment type="caution">
    <text evidence="1">The sequence shown here is derived from an EMBL/GenBank/DDBJ whole genome shotgun (WGS) entry which is preliminary data.</text>
</comment>
<dbReference type="Proteomes" id="UP001195483">
    <property type="component" value="Unassembled WGS sequence"/>
</dbReference>
<proteinExistence type="predicted"/>
<sequence>MEFQRSPTTFTPAYMWEDFQCLPRPSTTYGKMNEWWKMTRETDTRTGVPVTMSDGNWHQIDYISDVQRRSADEYNNKFKKAYADLTSKIAYRYPNPGLPRIRQGRIGGSWRHIKEVLGHGGSRVVFVDGLVSTYDQENFNQALNGQIPYRPHLRTSLYSPNKIDVATTRQNIEFGPGSKTVRLPAVEELPLMSENERARKMALQSPHKHKGFYRYN</sequence>
<accession>A0AAE0S1D5</accession>
<keyword evidence="2" id="KW-1185">Reference proteome</keyword>